<reference evidence="3" key="2">
    <citation type="submission" date="2025-08" db="UniProtKB">
        <authorList>
            <consortium name="Ensembl"/>
        </authorList>
    </citation>
    <scope>IDENTIFICATION</scope>
</reference>
<dbReference type="PANTHER" id="PTHR12832:SF14">
    <property type="entry name" value="T-COMPLEX PROTEIN 11 HOMOLOG"/>
    <property type="match status" value="1"/>
</dbReference>
<comment type="similarity">
    <text evidence="1">Belongs to the TCP11 family.</text>
</comment>
<evidence type="ECO:0000313" key="4">
    <source>
        <dbReference type="Proteomes" id="UP000016666"/>
    </source>
</evidence>
<organism evidence="3 4">
    <name type="scientific">Anas platyrhynchos platyrhynchos</name>
    <name type="common">Northern mallard</name>
    <dbReference type="NCBI Taxonomy" id="8840"/>
    <lineage>
        <taxon>Eukaryota</taxon>
        <taxon>Metazoa</taxon>
        <taxon>Chordata</taxon>
        <taxon>Craniata</taxon>
        <taxon>Vertebrata</taxon>
        <taxon>Euteleostomi</taxon>
        <taxon>Archelosauria</taxon>
        <taxon>Archosauria</taxon>
        <taxon>Dinosauria</taxon>
        <taxon>Saurischia</taxon>
        <taxon>Theropoda</taxon>
        <taxon>Coelurosauria</taxon>
        <taxon>Aves</taxon>
        <taxon>Neognathae</taxon>
        <taxon>Galloanserae</taxon>
        <taxon>Anseriformes</taxon>
        <taxon>Anatidae</taxon>
        <taxon>Anatinae</taxon>
        <taxon>Anas</taxon>
    </lineage>
</organism>
<dbReference type="GO" id="GO:0036126">
    <property type="term" value="C:sperm flagellum"/>
    <property type="evidence" value="ECO:0007669"/>
    <property type="project" value="TreeGrafter"/>
</dbReference>
<dbReference type="GO" id="GO:0001669">
    <property type="term" value="C:acrosomal vesicle"/>
    <property type="evidence" value="ECO:0007669"/>
    <property type="project" value="TreeGrafter"/>
</dbReference>
<dbReference type="GO" id="GO:0010737">
    <property type="term" value="P:protein kinase A signaling"/>
    <property type="evidence" value="ECO:0007669"/>
    <property type="project" value="TreeGrafter"/>
</dbReference>
<evidence type="ECO:0000256" key="2">
    <source>
        <dbReference type="SAM" id="MobiDB-lite"/>
    </source>
</evidence>
<dbReference type="GeneTree" id="ENSGT00940000160792"/>
<accession>A0A493TPF4</accession>
<sequence>MPKPSPGDERPPRPAGAEAAAGRPRDCGEERPRVPASPPQDLSVSELQEVSDEMYKLTLAHEIVLNGDFKLQMGNFSPFSLENRVKETLHKAFWDNLKEQISASPPNYTQAIQLLQEIKEALLSLLLPRHNRLQSRIEEALDMELIRQEAEHGVLDICGLTTYILDTMAMLCAPVRDEEVQGLQSLTDPAQLFREIFRVLDLMKMDMLNFSIQSLRPHLRDHSIQYERKKFQELLDKLPNSLDHTTEWLREAAAEVSASLSESQPHSAALQGAVGGSPALPSLTAVLNQGYMNLLCWEPGQKEYPETLLMDQARLQEVRAQVNQLATTAAVLLVTSSTCGSALFGSPGFVARLKLVTKVLLEGLSCTRCEEALQDISDQVLQEVSRALSQLGYPALTSDRCASLKGQIKSIADKSNTVWHVIEQRIHLFLSRFISPDGWNSQKDFPKGLDAIQEELQEVGRRFRSVIHHNRCSWKGVKISLAHNYVDNKEVGDHRVTGCICEMRTRTALLAQMNRKLLHNAYVAVITGRTCV</sequence>
<evidence type="ECO:0008006" key="5">
    <source>
        <dbReference type="Google" id="ProtNLM"/>
    </source>
</evidence>
<reference evidence="3" key="3">
    <citation type="submission" date="2025-09" db="UniProtKB">
        <authorList>
            <consortium name="Ensembl"/>
        </authorList>
    </citation>
    <scope>IDENTIFICATION</scope>
</reference>
<dbReference type="Ensembl" id="ENSAPLT00000017630.1">
    <property type="protein sequence ID" value="ENSAPLP00000027751.1"/>
    <property type="gene ID" value="ENSAPLG00000006673.2"/>
</dbReference>
<dbReference type="InterPro" id="IPR008862">
    <property type="entry name" value="Tcp11"/>
</dbReference>
<feature type="compositionally biased region" description="Basic and acidic residues" evidence="2">
    <location>
        <begin position="23"/>
        <end position="33"/>
    </location>
</feature>
<name>A0A493TPF4_ANAPP</name>
<evidence type="ECO:0000256" key="1">
    <source>
        <dbReference type="ARBA" id="ARBA00010954"/>
    </source>
</evidence>
<reference evidence="3 4" key="1">
    <citation type="submission" date="2017-10" db="EMBL/GenBank/DDBJ databases">
        <title>A new Pekin duck reference genome.</title>
        <authorList>
            <person name="Hou Z.-C."/>
            <person name="Zhou Z.-K."/>
            <person name="Zhu F."/>
            <person name="Hou S.-S."/>
        </authorList>
    </citation>
    <scope>NUCLEOTIDE SEQUENCE [LARGE SCALE GENOMIC DNA]</scope>
</reference>
<dbReference type="STRING" id="8840.ENSAPLP00000027751"/>
<dbReference type="Pfam" id="PF05794">
    <property type="entry name" value="Tcp11"/>
    <property type="match status" value="1"/>
</dbReference>
<dbReference type="GO" id="GO:1902490">
    <property type="term" value="P:regulation of sperm capacitation"/>
    <property type="evidence" value="ECO:0007669"/>
    <property type="project" value="TreeGrafter"/>
</dbReference>
<dbReference type="Proteomes" id="UP000016666">
    <property type="component" value="Chromosome 27"/>
</dbReference>
<feature type="compositionally biased region" description="Basic and acidic residues" evidence="2">
    <location>
        <begin position="1"/>
        <end position="12"/>
    </location>
</feature>
<feature type="region of interest" description="Disordered" evidence="2">
    <location>
        <begin position="1"/>
        <end position="43"/>
    </location>
</feature>
<proteinExistence type="inferred from homology"/>
<protein>
    <recommendedName>
        <fullName evidence="5">T-complex 11</fullName>
    </recommendedName>
</protein>
<dbReference type="AlphaFoldDB" id="A0A493TPF4"/>
<keyword evidence="4" id="KW-1185">Reference proteome</keyword>
<dbReference type="PANTHER" id="PTHR12832">
    <property type="entry name" value="TESTIS-SPECIFIC PROTEIN PBS13 T-COMPLEX 11"/>
    <property type="match status" value="1"/>
</dbReference>
<evidence type="ECO:0000313" key="3">
    <source>
        <dbReference type="Ensembl" id="ENSAPLP00000027751.1"/>
    </source>
</evidence>